<reference evidence="2" key="1">
    <citation type="submission" date="2024-02" db="EMBL/GenBank/DDBJ databases">
        <title>Draft genome sequence of new strains in genus Ureaplasma.</title>
        <authorList>
            <person name="Nakajima Y."/>
            <person name="Segawa T."/>
        </authorList>
    </citation>
    <scope>NUCLEOTIDE SEQUENCE [LARGE SCALE GENOMIC DNA]</scope>
    <source>
        <strain evidence="2">OM1</strain>
    </source>
</reference>
<keyword evidence="3" id="KW-1185">Reference proteome</keyword>
<keyword evidence="1" id="KW-1133">Transmembrane helix</keyword>
<feature type="transmembrane region" description="Helical" evidence="1">
    <location>
        <begin position="162"/>
        <end position="184"/>
    </location>
</feature>
<proteinExistence type="predicted"/>
<gene>
    <name evidence="2" type="ORF">UREOM_3780</name>
</gene>
<sequence>MNAKGNPLGGINEGYGSRNKWNLKRKEVKRFTQYGGEERKYPDGIIPAVTLTIAVVITLGLALGLTPKGYSNKEHLVFLYHQWYNIIWYILGAAMCFIGLWAIGRTGMFATTRYGMMKFSRLIKLDALRQKVSRHDYAIDHVSNLQEYEDFLKVRKKETKKVFFITWVTYLSTFVAWTIVMSVLNATLNH</sequence>
<feature type="transmembrane region" description="Helical" evidence="1">
    <location>
        <begin position="86"/>
        <end position="104"/>
    </location>
</feature>
<organism evidence="2 3">
    <name type="scientific">Ureaplasma ceti</name>
    <dbReference type="NCBI Taxonomy" id="3119530"/>
    <lineage>
        <taxon>Bacteria</taxon>
        <taxon>Bacillati</taxon>
        <taxon>Mycoplasmatota</taxon>
        <taxon>Mycoplasmoidales</taxon>
        <taxon>Mycoplasmoidaceae</taxon>
        <taxon>Ureaplasma</taxon>
    </lineage>
</organism>
<evidence type="ECO:0000313" key="2">
    <source>
        <dbReference type="EMBL" id="GAA5414667.1"/>
    </source>
</evidence>
<dbReference type="Proteomes" id="UP001449582">
    <property type="component" value="Unassembled WGS sequence"/>
</dbReference>
<evidence type="ECO:0000313" key="3">
    <source>
        <dbReference type="Proteomes" id="UP001449582"/>
    </source>
</evidence>
<evidence type="ECO:0008006" key="4">
    <source>
        <dbReference type="Google" id="ProtNLM"/>
    </source>
</evidence>
<dbReference type="EMBL" id="BAABQM010000002">
    <property type="protein sequence ID" value="GAA5414667.1"/>
    <property type="molecule type" value="Genomic_DNA"/>
</dbReference>
<name>A0ABP9U6S8_9BACT</name>
<feature type="transmembrane region" description="Helical" evidence="1">
    <location>
        <begin position="45"/>
        <end position="66"/>
    </location>
</feature>
<protein>
    <recommendedName>
        <fullName evidence="4">DUF3899 domain-containing protein</fullName>
    </recommendedName>
</protein>
<keyword evidence="1" id="KW-0812">Transmembrane</keyword>
<accession>A0ABP9U6S8</accession>
<keyword evidence="1" id="KW-0472">Membrane</keyword>
<evidence type="ECO:0000256" key="1">
    <source>
        <dbReference type="SAM" id="Phobius"/>
    </source>
</evidence>
<comment type="caution">
    <text evidence="2">The sequence shown here is derived from an EMBL/GenBank/DDBJ whole genome shotgun (WGS) entry which is preliminary data.</text>
</comment>
<dbReference type="RefSeq" id="WP_353289828.1">
    <property type="nucleotide sequence ID" value="NZ_BAABQM010000002.1"/>
</dbReference>